<dbReference type="InterPro" id="IPR011990">
    <property type="entry name" value="TPR-like_helical_dom_sf"/>
</dbReference>
<evidence type="ECO:0000256" key="3">
    <source>
        <dbReference type="ARBA" id="ARBA00023163"/>
    </source>
</evidence>
<feature type="domain" description="HTH luxR-type" evidence="4">
    <location>
        <begin position="268"/>
        <end position="333"/>
    </location>
</feature>
<evidence type="ECO:0000256" key="1">
    <source>
        <dbReference type="ARBA" id="ARBA00023015"/>
    </source>
</evidence>
<gene>
    <name evidence="5" type="ORF">SAMN05192576_2715</name>
</gene>
<evidence type="ECO:0000256" key="2">
    <source>
        <dbReference type="ARBA" id="ARBA00023125"/>
    </source>
</evidence>
<evidence type="ECO:0000259" key="4">
    <source>
        <dbReference type="PROSITE" id="PS50043"/>
    </source>
</evidence>
<name>A0A1H0DZ76_9ACTN</name>
<proteinExistence type="predicted"/>
<protein>
    <submittedName>
        <fullName evidence="5">Regulatory protein, luxR family</fullName>
    </submittedName>
</protein>
<keyword evidence="3" id="KW-0804">Transcription</keyword>
<dbReference type="InterPro" id="IPR036388">
    <property type="entry name" value="WH-like_DNA-bd_sf"/>
</dbReference>
<dbReference type="SMART" id="SM00421">
    <property type="entry name" value="HTH_LUXR"/>
    <property type="match status" value="1"/>
</dbReference>
<dbReference type="GO" id="GO:0006355">
    <property type="term" value="P:regulation of DNA-templated transcription"/>
    <property type="evidence" value="ECO:0007669"/>
    <property type="project" value="InterPro"/>
</dbReference>
<dbReference type="Gene3D" id="1.10.10.10">
    <property type="entry name" value="Winged helix-like DNA-binding domain superfamily/Winged helix DNA-binding domain"/>
    <property type="match status" value="1"/>
</dbReference>
<dbReference type="PANTHER" id="PTHR43214:SF41">
    <property type="entry name" value="NITRATE_NITRITE RESPONSE REGULATOR PROTEIN NARP"/>
    <property type="match status" value="1"/>
</dbReference>
<dbReference type="PROSITE" id="PS50043">
    <property type="entry name" value="HTH_LUXR_2"/>
    <property type="match status" value="1"/>
</dbReference>
<organism evidence="5 6">
    <name type="scientific">Nocardioides szechwanensis</name>
    <dbReference type="NCBI Taxonomy" id="1005944"/>
    <lineage>
        <taxon>Bacteria</taxon>
        <taxon>Bacillati</taxon>
        <taxon>Actinomycetota</taxon>
        <taxon>Actinomycetes</taxon>
        <taxon>Propionibacteriales</taxon>
        <taxon>Nocardioidaceae</taxon>
        <taxon>Nocardioides</taxon>
    </lineage>
</organism>
<dbReference type="Proteomes" id="UP000199004">
    <property type="component" value="Unassembled WGS sequence"/>
</dbReference>
<dbReference type="RefSeq" id="WP_091025342.1">
    <property type="nucleotide sequence ID" value="NZ_BKAE01000013.1"/>
</dbReference>
<evidence type="ECO:0000313" key="5">
    <source>
        <dbReference type="EMBL" id="SDN75557.1"/>
    </source>
</evidence>
<keyword evidence="1" id="KW-0805">Transcription regulation</keyword>
<dbReference type="SUPFAM" id="SSF48452">
    <property type="entry name" value="TPR-like"/>
    <property type="match status" value="1"/>
</dbReference>
<dbReference type="GO" id="GO:0003677">
    <property type="term" value="F:DNA binding"/>
    <property type="evidence" value="ECO:0007669"/>
    <property type="project" value="UniProtKB-KW"/>
</dbReference>
<dbReference type="PRINTS" id="PR00038">
    <property type="entry name" value="HTHLUXR"/>
</dbReference>
<dbReference type="InterPro" id="IPR039420">
    <property type="entry name" value="WalR-like"/>
</dbReference>
<dbReference type="InterPro" id="IPR016032">
    <property type="entry name" value="Sig_transdc_resp-reg_C-effctor"/>
</dbReference>
<dbReference type="EMBL" id="FNIC01000004">
    <property type="protein sequence ID" value="SDN75557.1"/>
    <property type="molecule type" value="Genomic_DNA"/>
</dbReference>
<keyword evidence="6" id="KW-1185">Reference proteome</keyword>
<dbReference type="STRING" id="1005944.SAMN05192576_2715"/>
<keyword evidence="2" id="KW-0238">DNA-binding</keyword>
<dbReference type="Pfam" id="PF00196">
    <property type="entry name" value="GerE"/>
    <property type="match status" value="1"/>
</dbReference>
<dbReference type="CDD" id="cd06170">
    <property type="entry name" value="LuxR_C_like"/>
    <property type="match status" value="1"/>
</dbReference>
<dbReference type="InterPro" id="IPR000792">
    <property type="entry name" value="Tscrpt_reg_LuxR_C"/>
</dbReference>
<sequence length="333" mass="34967">MQSPEANPAATAVARLDDASAKVRSGAIATALSELQTMTEDGFTRYLLGATDDARLLALLVDCRLARGDLAEAMTLGDEITAHLGSEGFTAALAHHAKGELAAALGNPELAADHFLAAGAAAAELPETPELLPWRASAALVLVRTGAHRQAADLAAEHHRIAVAHGSPYAVANALRTLAASDAGGQRVTLLREARAVLAGLEAERLAAQVAADLAGLLVLTNDPQHLAEAVQLLRDAEVYAGRQELWPLQSRVRRLLDRCGEAPLRVSSEALALLTNAERRVSALAAAGLTNRQVAEELRVSVKAVEWHLSRTYRKLGISSRSGLTLAFGVPA</sequence>
<dbReference type="AlphaFoldDB" id="A0A1H0DZ76"/>
<evidence type="ECO:0000313" key="6">
    <source>
        <dbReference type="Proteomes" id="UP000199004"/>
    </source>
</evidence>
<dbReference type="PANTHER" id="PTHR43214">
    <property type="entry name" value="TWO-COMPONENT RESPONSE REGULATOR"/>
    <property type="match status" value="1"/>
</dbReference>
<reference evidence="5 6" key="1">
    <citation type="submission" date="2016-10" db="EMBL/GenBank/DDBJ databases">
        <authorList>
            <person name="de Groot N.N."/>
        </authorList>
    </citation>
    <scope>NUCLEOTIDE SEQUENCE [LARGE SCALE GENOMIC DNA]</scope>
    <source>
        <strain evidence="5 6">CGMCC 1.11147</strain>
    </source>
</reference>
<dbReference type="OrthoDB" id="3178131at2"/>
<accession>A0A1H0DZ76</accession>
<dbReference type="SUPFAM" id="SSF46894">
    <property type="entry name" value="C-terminal effector domain of the bipartite response regulators"/>
    <property type="match status" value="1"/>
</dbReference>